<sequence>MANISNSHIRKAGSIVDTSTLRAGQAIAVAQPEKSKLNLHSLQLLQNPADADMDDGFVPIRSNNATRQLESDDSSLGMASPAASYRTVDSTDCAYLAPASQGNTKAAGRLMGLKTKTSVGSPLIRRALSMRKKPSTEIPVAEMAPLLEHAEITTIPKQMSPAMKRSKSALLVLQEASPPRASTHIELSLEAQHALVERIDLSMVGRDGGSATAARAAAQAAKPKKAEWIANMQFLRQRLADSNIGDGSNSNIGFSSSNSTSAARKRRSSVGDVRLTMVAAHDTAMSNGANVRRQPVGTGMFVQLPPPSKRDIRMDSPSHRSVADGRLQRNQEVGDYLGVRTVIDSVMSSAGPTLDDSLSSPLMITPEVDSASRALLEGLDTFAPVTFDAGELFHQSLLNVYDGDACSASGNYPKGGFSDARSKLNSTGRNKHGEHAGGHRFLNKMKHAFGGGRQGVPAGQNSHGRHRSASNTEAGGAGAELKSATIADIVLPRLDFDLGNSLLTPESSLQRAAGEQVARTQNQIS</sequence>
<dbReference type="Proteomes" id="UP001150581">
    <property type="component" value="Unassembled WGS sequence"/>
</dbReference>
<protein>
    <submittedName>
        <fullName evidence="1">Uncharacterized protein</fullName>
    </submittedName>
</protein>
<evidence type="ECO:0000313" key="1">
    <source>
        <dbReference type="EMBL" id="KAJ1879737.1"/>
    </source>
</evidence>
<comment type="caution">
    <text evidence="1">The sequence shown here is derived from an EMBL/GenBank/DDBJ whole genome shotgun (WGS) entry which is preliminary data.</text>
</comment>
<evidence type="ECO:0000313" key="2">
    <source>
        <dbReference type="Proteomes" id="UP001150581"/>
    </source>
</evidence>
<name>A0ACC1I0M7_9FUNG</name>
<keyword evidence="2" id="KW-1185">Reference proteome</keyword>
<feature type="non-terminal residue" evidence="1">
    <location>
        <position position="525"/>
    </location>
</feature>
<proteinExistence type="predicted"/>
<organism evidence="1 2">
    <name type="scientific">Kickxella alabastrina</name>
    <dbReference type="NCBI Taxonomy" id="61397"/>
    <lineage>
        <taxon>Eukaryota</taxon>
        <taxon>Fungi</taxon>
        <taxon>Fungi incertae sedis</taxon>
        <taxon>Zoopagomycota</taxon>
        <taxon>Kickxellomycotina</taxon>
        <taxon>Kickxellomycetes</taxon>
        <taxon>Kickxellales</taxon>
        <taxon>Kickxellaceae</taxon>
        <taxon>Kickxella</taxon>
    </lineage>
</organism>
<dbReference type="EMBL" id="JANBPG010003670">
    <property type="protein sequence ID" value="KAJ1879737.1"/>
    <property type="molecule type" value="Genomic_DNA"/>
</dbReference>
<accession>A0ACC1I0M7</accession>
<gene>
    <name evidence="1" type="ORF">LPJ66_011630</name>
</gene>
<reference evidence="1" key="1">
    <citation type="submission" date="2022-07" db="EMBL/GenBank/DDBJ databases">
        <title>Phylogenomic reconstructions and comparative analyses of Kickxellomycotina fungi.</title>
        <authorList>
            <person name="Reynolds N.K."/>
            <person name="Stajich J.E."/>
            <person name="Barry K."/>
            <person name="Grigoriev I.V."/>
            <person name="Crous P."/>
            <person name="Smith M.E."/>
        </authorList>
    </citation>
    <scope>NUCLEOTIDE SEQUENCE</scope>
    <source>
        <strain evidence="1">Benny 63K</strain>
    </source>
</reference>